<name>A0A9N8DAQ9_9STRA</name>
<gene>
    <name evidence="3" type="ORF">SEMRO_17_G012470.1</name>
</gene>
<feature type="region of interest" description="Disordered" evidence="1">
    <location>
        <begin position="516"/>
        <end position="705"/>
    </location>
</feature>
<evidence type="ECO:0000313" key="3">
    <source>
        <dbReference type="EMBL" id="CAB9497296.1"/>
    </source>
</evidence>
<evidence type="ECO:0000259" key="2">
    <source>
        <dbReference type="PROSITE" id="PS50222"/>
    </source>
</evidence>
<feature type="compositionally biased region" description="Low complexity" evidence="1">
    <location>
        <begin position="395"/>
        <end position="411"/>
    </location>
</feature>
<dbReference type="PROSITE" id="PS50222">
    <property type="entry name" value="EF_HAND_2"/>
    <property type="match status" value="1"/>
</dbReference>
<organism evidence="3 4">
    <name type="scientific">Seminavis robusta</name>
    <dbReference type="NCBI Taxonomy" id="568900"/>
    <lineage>
        <taxon>Eukaryota</taxon>
        <taxon>Sar</taxon>
        <taxon>Stramenopiles</taxon>
        <taxon>Ochrophyta</taxon>
        <taxon>Bacillariophyta</taxon>
        <taxon>Bacillariophyceae</taxon>
        <taxon>Bacillariophycidae</taxon>
        <taxon>Naviculales</taxon>
        <taxon>Naviculaceae</taxon>
        <taxon>Seminavis</taxon>
    </lineage>
</organism>
<feature type="domain" description="EF-hand" evidence="2">
    <location>
        <begin position="46"/>
        <end position="76"/>
    </location>
</feature>
<dbReference type="InterPro" id="IPR002048">
    <property type="entry name" value="EF_hand_dom"/>
</dbReference>
<feature type="compositionally biased region" description="Low complexity" evidence="1">
    <location>
        <begin position="441"/>
        <end position="456"/>
    </location>
</feature>
<dbReference type="InterPro" id="IPR018247">
    <property type="entry name" value="EF_Hand_1_Ca_BS"/>
</dbReference>
<dbReference type="Proteomes" id="UP001153069">
    <property type="component" value="Unassembled WGS sequence"/>
</dbReference>
<accession>A0A9N8DAQ9</accession>
<sequence length="728" mass="77200">MTKLVIAQPILPSSAKWHSFKVKRMTLGVVLILATCGTLVHGVVPCMEAFDKADANADHKLDRDEYVNFLATLQGDPFSNDRFEDLLHSLQENYDQYLLVLSNIQGLHLKQDGQSVPSGLNDVVEEFCLKIMLSNGIQAARNQARSFRPTTAQEPKTLAFLDTSLTSASERQLGDARRMLEEASDTPRRTLRNQENIFGPAMRKYTAVGARSEQAILRQDDVVDPKKNAGIPRIPPSISNGPPVATGTAAVSRSNSQSTGISLQSSSSPSHGPSNQPSEMLSIIKPSNVPSAQIISPSCSPSHSNSPSSAHDDISGGHPQIPLNRQGESSLPSSSSRPSDYLSPLSSNNPTQSGVPSSSLYPSQSPTKSQEPSDHDSLLLRIQGSTAKPSDRKNSIAPSSNPSASYYPTPTLNQSVLPSPTQSTTNKFSISQKPSSRNVYPTTSIIPSLGPSSSPSKGMTPPSLGPSLIPSQVKDLVPSVGSLSGSKGTAPSIRMNVMPVQYPATSQMPSLWEQELPLPSYSPSQDPSHISVNRAASNRPSQSFYPTAGSSTTESVYPTTSIIPSLGPSSSPSKSMTPPSLGPSLMPSQVKDLVPSVGSLSGSKGTAPSIRMNVMPVQYPTTSQMPSLREQEFPLPSYSPSQGPSHISVNRAASNRPSQSFYPTAGSSTTESVYPTTSIIPSLGPSSSPSKSMTPPSLGPSLMPSQVKDLVPSVALCLVQRELLPASE</sequence>
<feature type="compositionally biased region" description="Low complexity" evidence="1">
    <location>
        <begin position="296"/>
        <end position="309"/>
    </location>
</feature>
<dbReference type="EMBL" id="CAICTM010000017">
    <property type="protein sequence ID" value="CAB9497296.1"/>
    <property type="molecule type" value="Genomic_DNA"/>
</dbReference>
<evidence type="ECO:0000256" key="1">
    <source>
        <dbReference type="SAM" id="MobiDB-lite"/>
    </source>
</evidence>
<feature type="compositionally biased region" description="Low complexity" evidence="1">
    <location>
        <begin position="329"/>
        <end position="347"/>
    </location>
</feature>
<feature type="compositionally biased region" description="Polar residues" evidence="1">
    <location>
        <begin position="348"/>
        <end position="370"/>
    </location>
</feature>
<feature type="compositionally biased region" description="Polar residues" evidence="1">
    <location>
        <begin position="638"/>
        <end position="674"/>
    </location>
</feature>
<dbReference type="PROSITE" id="PS00018">
    <property type="entry name" value="EF_HAND_1"/>
    <property type="match status" value="1"/>
</dbReference>
<feature type="compositionally biased region" description="Low complexity" evidence="1">
    <location>
        <begin position="254"/>
        <end position="278"/>
    </location>
</feature>
<keyword evidence="4" id="KW-1185">Reference proteome</keyword>
<dbReference type="GO" id="GO:0005509">
    <property type="term" value="F:calcium ion binding"/>
    <property type="evidence" value="ECO:0007669"/>
    <property type="project" value="InterPro"/>
</dbReference>
<proteinExistence type="predicted"/>
<comment type="caution">
    <text evidence="3">The sequence shown here is derived from an EMBL/GenBank/DDBJ whole genome shotgun (WGS) entry which is preliminary data.</text>
</comment>
<protein>
    <recommendedName>
        <fullName evidence="2">EF-hand domain-containing protein</fullName>
    </recommendedName>
</protein>
<reference evidence="3" key="1">
    <citation type="submission" date="2020-06" db="EMBL/GenBank/DDBJ databases">
        <authorList>
            <consortium name="Plant Systems Biology data submission"/>
        </authorList>
    </citation>
    <scope>NUCLEOTIDE SEQUENCE</scope>
    <source>
        <strain evidence="3">D6</strain>
    </source>
</reference>
<feature type="compositionally biased region" description="Low complexity" evidence="1">
    <location>
        <begin position="675"/>
        <end position="696"/>
    </location>
</feature>
<feature type="compositionally biased region" description="Low complexity" evidence="1">
    <location>
        <begin position="558"/>
        <end position="579"/>
    </location>
</feature>
<feature type="compositionally biased region" description="Polar residues" evidence="1">
    <location>
        <begin position="412"/>
        <end position="440"/>
    </location>
</feature>
<feature type="compositionally biased region" description="Polar residues" evidence="1">
    <location>
        <begin position="521"/>
        <end position="557"/>
    </location>
</feature>
<feature type="region of interest" description="Disordered" evidence="1">
    <location>
        <begin position="222"/>
        <end position="471"/>
    </location>
</feature>
<evidence type="ECO:0000313" key="4">
    <source>
        <dbReference type="Proteomes" id="UP001153069"/>
    </source>
</evidence>
<dbReference type="AlphaFoldDB" id="A0A9N8DAQ9"/>